<dbReference type="Gene3D" id="1.10.10.10">
    <property type="entry name" value="Winged helix-like DNA-binding domain superfamily/Winged helix DNA-binding domain"/>
    <property type="match status" value="1"/>
</dbReference>
<evidence type="ECO:0000256" key="2">
    <source>
        <dbReference type="ARBA" id="ARBA00022679"/>
    </source>
</evidence>
<evidence type="ECO:0000259" key="6">
    <source>
        <dbReference type="Pfam" id="PF08100"/>
    </source>
</evidence>
<keyword evidence="1 7" id="KW-0489">Methyltransferase</keyword>
<dbReference type="PANTHER" id="PTHR43712:SF2">
    <property type="entry name" value="O-METHYLTRANSFERASE CICE"/>
    <property type="match status" value="1"/>
</dbReference>
<name>A0A014N1P9_9HYPO</name>
<dbReference type="GO" id="GO:0046983">
    <property type="term" value="F:protein dimerization activity"/>
    <property type="evidence" value="ECO:0007669"/>
    <property type="project" value="InterPro"/>
</dbReference>
<protein>
    <submittedName>
        <fullName evidence="7">O-methyltransferase</fullName>
    </submittedName>
</protein>
<dbReference type="AlphaFoldDB" id="A0A014N1P9"/>
<comment type="caution">
    <text evidence="7">The sequence shown here is derived from an EMBL/GenBank/DDBJ whole genome shotgun (WGS) entry which is preliminary data.</text>
</comment>
<dbReference type="PANTHER" id="PTHR43712">
    <property type="entry name" value="PUTATIVE (AFU_ORTHOLOGUE AFUA_4G14580)-RELATED"/>
    <property type="match status" value="1"/>
</dbReference>
<dbReference type="Proteomes" id="UP000030151">
    <property type="component" value="Unassembled WGS sequence"/>
</dbReference>
<dbReference type="Pfam" id="PF08100">
    <property type="entry name" value="Dimerisation"/>
    <property type="match status" value="1"/>
</dbReference>
<dbReference type="InterPro" id="IPR036388">
    <property type="entry name" value="WH-like_DNA-bd_sf"/>
</dbReference>
<dbReference type="HOGENOM" id="CLU_005533_5_0_1"/>
<gene>
    <name evidence="7" type="ORF">X797_007570</name>
</gene>
<keyword evidence="3" id="KW-0949">S-adenosyl-L-methionine</keyword>
<feature type="domain" description="O-methyltransferase C-terminal" evidence="5">
    <location>
        <begin position="168"/>
        <end position="370"/>
    </location>
</feature>
<dbReference type="eggNOG" id="KOG3178">
    <property type="taxonomic scope" value="Eukaryota"/>
</dbReference>
<dbReference type="SUPFAM" id="SSF53335">
    <property type="entry name" value="S-adenosyl-L-methionine-dependent methyltransferases"/>
    <property type="match status" value="1"/>
</dbReference>
<accession>A0A014N1P9</accession>
<dbReference type="GO" id="GO:0008171">
    <property type="term" value="F:O-methyltransferase activity"/>
    <property type="evidence" value="ECO:0007669"/>
    <property type="project" value="InterPro"/>
</dbReference>
<evidence type="ECO:0000256" key="1">
    <source>
        <dbReference type="ARBA" id="ARBA00022603"/>
    </source>
</evidence>
<evidence type="ECO:0000256" key="3">
    <source>
        <dbReference type="ARBA" id="ARBA00022691"/>
    </source>
</evidence>
<proteinExistence type="predicted"/>
<evidence type="ECO:0000256" key="4">
    <source>
        <dbReference type="PIRSR" id="PIRSR005739-1"/>
    </source>
</evidence>
<dbReference type="PROSITE" id="PS51683">
    <property type="entry name" value="SAM_OMT_II"/>
    <property type="match status" value="1"/>
</dbReference>
<dbReference type="InterPro" id="IPR012967">
    <property type="entry name" value="COMT_dimerisation"/>
</dbReference>
<feature type="domain" description="O-methyltransferase dimerisation" evidence="6">
    <location>
        <begin position="52"/>
        <end position="115"/>
    </location>
</feature>
<dbReference type="Pfam" id="PF00891">
    <property type="entry name" value="Methyltransf_2"/>
    <property type="match status" value="1"/>
</dbReference>
<dbReference type="InterPro" id="IPR001077">
    <property type="entry name" value="COMT_C"/>
</dbReference>
<evidence type="ECO:0000313" key="7">
    <source>
        <dbReference type="EMBL" id="EXU99434.1"/>
    </source>
</evidence>
<sequence>MAQPVQQVHDLLAQVKELSSQLSSAERGQAQHSLLSVLSQLETPYEYMLRLSRSHLQLACIRVGVDTGLFRALVNSSSPLSSGNLSEKTGIAPDLLGRLLRFLASVGVVQQTAVDEFSAETITSDLAKPALESGVHLLFDIHNKTFQTMPDFLEKHSYSEVNDVTKGIFQDAFTTSLSCYEYLAQNSKLQGYMQEAMSLQKPEGDWASALRIDEAVQSWSMSEPTRVLFVDIGGGLGHQCIRMRETYPDIAGRVILQDMPITIGRLTKPMPHGIEAMEHNFDNLQPIKNAKFYYVRNVLHGLPDSNCIAMLKKIAPSMNAESVLVIDDIVIPDIGARSQACQLDFIMMASIAGMKRTRQQWHTLLKAAGFTVVEIRTYSEPLQDSLILASLAC</sequence>
<dbReference type="GO" id="GO:0032259">
    <property type="term" value="P:methylation"/>
    <property type="evidence" value="ECO:0007669"/>
    <property type="project" value="UniProtKB-KW"/>
</dbReference>
<evidence type="ECO:0000259" key="5">
    <source>
        <dbReference type="Pfam" id="PF00891"/>
    </source>
</evidence>
<organism evidence="7">
    <name type="scientific">Metarhizium robertsii</name>
    <dbReference type="NCBI Taxonomy" id="568076"/>
    <lineage>
        <taxon>Eukaryota</taxon>
        <taxon>Fungi</taxon>
        <taxon>Dikarya</taxon>
        <taxon>Ascomycota</taxon>
        <taxon>Pezizomycotina</taxon>
        <taxon>Sordariomycetes</taxon>
        <taxon>Hypocreomycetidae</taxon>
        <taxon>Hypocreales</taxon>
        <taxon>Clavicipitaceae</taxon>
        <taxon>Metarhizium</taxon>
    </lineage>
</organism>
<feature type="active site" description="Proton acceptor" evidence="4">
    <location>
        <position position="300"/>
    </location>
</feature>
<dbReference type="Gene3D" id="3.40.50.150">
    <property type="entry name" value="Vaccinia Virus protein VP39"/>
    <property type="match status" value="1"/>
</dbReference>
<dbReference type="OrthoDB" id="2410195at2759"/>
<keyword evidence="2 7" id="KW-0808">Transferase</keyword>
<dbReference type="EMBL" id="JELW01000019">
    <property type="protein sequence ID" value="EXU99434.1"/>
    <property type="molecule type" value="Genomic_DNA"/>
</dbReference>
<dbReference type="InterPro" id="IPR016461">
    <property type="entry name" value="COMT-like"/>
</dbReference>
<reference evidence="7" key="1">
    <citation type="submission" date="2014-02" db="EMBL/GenBank/DDBJ databases">
        <title>The genome sequence of the entomopathogenic fungus Metarhizium robertsii ARSEF 2575.</title>
        <authorList>
            <person name="Giuliano Garisto Donzelli B."/>
            <person name="Roe B.A."/>
            <person name="Macmil S.L."/>
            <person name="Krasnoff S.B."/>
            <person name="Gibson D.M."/>
        </authorList>
    </citation>
    <scope>NUCLEOTIDE SEQUENCE [LARGE SCALE GENOMIC DNA]</scope>
    <source>
        <strain evidence="7">ARSEF 2575</strain>
    </source>
</reference>
<dbReference type="SUPFAM" id="SSF46785">
    <property type="entry name" value="Winged helix' DNA-binding domain"/>
    <property type="match status" value="1"/>
</dbReference>
<dbReference type="InterPro" id="IPR036390">
    <property type="entry name" value="WH_DNA-bd_sf"/>
</dbReference>
<dbReference type="PIRSF" id="PIRSF005739">
    <property type="entry name" value="O-mtase"/>
    <property type="match status" value="1"/>
</dbReference>
<dbReference type="InterPro" id="IPR029063">
    <property type="entry name" value="SAM-dependent_MTases_sf"/>
</dbReference>